<feature type="transmembrane region" description="Helical" evidence="2">
    <location>
        <begin position="998"/>
        <end position="1016"/>
    </location>
</feature>
<keyword evidence="2" id="KW-1133">Transmembrane helix</keyword>
<dbReference type="Pfam" id="PF13692">
    <property type="entry name" value="Glyco_trans_1_4"/>
    <property type="match status" value="1"/>
</dbReference>
<gene>
    <name evidence="3" type="ORF">M501DRAFT_1018255</name>
</gene>
<feature type="compositionally biased region" description="Polar residues" evidence="1">
    <location>
        <begin position="2896"/>
        <end position="2906"/>
    </location>
</feature>
<evidence type="ECO:0000256" key="1">
    <source>
        <dbReference type="SAM" id="MobiDB-lite"/>
    </source>
</evidence>
<name>A0A9P4S746_9PEZI</name>
<feature type="transmembrane region" description="Helical" evidence="2">
    <location>
        <begin position="1022"/>
        <end position="1039"/>
    </location>
</feature>
<organism evidence="3 4">
    <name type="scientific">Patellaria atrata CBS 101060</name>
    <dbReference type="NCBI Taxonomy" id="1346257"/>
    <lineage>
        <taxon>Eukaryota</taxon>
        <taxon>Fungi</taxon>
        <taxon>Dikarya</taxon>
        <taxon>Ascomycota</taxon>
        <taxon>Pezizomycotina</taxon>
        <taxon>Dothideomycetes</taxon>
        <taxon>Dothideomycetes incertae sedis</taxon>
        <taxon>Patellariales</taxon>
        <taxon>Patellariaceae</taxon>
        <taxon>Patellaria</taxon>
    </lineage>
</organism>
<comment type="caution">
    <text evidence="3">The sequence shown here is derived from an EMBL/GenBank/DDBJ whole genome shotgun (WGS) entry which is preliminary data.</text>
</comment>
<evidence type="ECO:0000313" key="4">
    <source>
        <dbReference type="Proteomes" id="UP000799429"/>
    </source>
</evidence>
<feature type="transmembrane region" description="Helical" evidence="2">
    <location>
        <begin position="1217"/>
        <end position="1236"/>
    </location>
</feature>
<evidence type="ECO:0000256" key="2">
    <source>
        <dbReference type="SAM" id="Phobius"/>
    </source>
</evidence>
<feature type="transmembrane region" description="Helical" evidence="2">
    <location>
        <begin position="933"/>
        <end position="960"/>
    </location>
</feature>
<feature type="transmembrane region" description="Helical" evidence="2">
    <location>
        <begin position="19"/>
        <end position="44"/>
    </location>
</feature>
<dbReference type="Gene3D" id="3.40.50.2000">
    <property type="entry name" value="Glycogen Phosphorylase B"/>
    <property type="match status" value="1"/>
</dbReference>
<keyword evidence="2" id="KW-0472">Membrane</keyword>
<feature type="transmembrane region" description="Helical" evidence="2">
    <location>
        <begin position="1187"/>
        <end position="1205"/>
    </location>
</feature>
<feature type="transmembrane region" description="Helical" evidence="2">
    <location>
        <begin position="1336"/>
        <end position="1355"/>
    </location>
</feature>
<feature type="transmembrane region" description="Helical" evidence="2">
    <location>
        <begin position="856"/>
        <end position="876"/>
    </location>
</feature>
<evidence type="ECO:0000313" key="3">
    <source>
        <dbReference type="EMBL" id="KAF2837347.1"/>
    </source>
</evidence>
<keyword evidence="4" id="KW-1185">Reference proteome</keyword>
<feature type="transmembrane region" description="Helical" evidence="2">
    <location>
        <begin position="1280"/>
        <end position="1301"/>
    </location>
</feature>
<protein>
    <submittedName>
        <fullName evidence="3">Glycosyltransferase family 4 protein</fullName>
    </submittedName>
</protein>
<dbReference type="EMBL" id="MU006100">
    <property type="protein sequence ID" value="KAF2837347.1"/>
    <property type="molecule type" value="Genomic_DNA"/>
</dbReference>
<accession>A0A9P4S746</accession>
<sequence length="2906" mass="327405">MAEILGITAFSHGSIINSWWNVVLIAILGACVLFGLAAIFWRIVKLFKRFNKKNNTSSALVHTACEQFTCPYLPRSSNTHSTLKPSSFGVYLGPFSYHLTELELRLFSQWKVLVLDPYQQNVVHVVEERLRKEPLRVILRFDISVLLESAFGSKEVKPLEAIKTVVEEIWRTIIRVHCDNTTIGVLVAGWTSMPLLNAITAVLRQSSLEVYLEITPPDFLEIPDAPVLESYSGVLIRNGTILENGEPRDYFTMEKLRSTTRAFVGQSCLRPFLVMMWEALDDDVSLSHAVMKRSYSWCSYHGAVTWISFTKGLKNVKYCKPSCEPIAAFQWLKENRTMKLEPMSTVSTDMYRDLSFMSSTIQQLVETSRRSSIESTVHSNSSTLTTQHSDFWEEGVLPEGFDITFSKLDWTEAVEKVDTDPLSSSSSGDSYTGLGCFPVGFHQTHDDFQRVLQSQQRLRNLGLLEEMSAPELLKAAEALKRFDDPDRVVPGLNIPKAMRHAIRYLRTLMEDAASLEDSYGCIKIFRGLSSGFRVPGNVNFWGVYEVDSGDGSISIYLSKSVANTQHALLHTFMSCKSFDRYQCFRAEFILHQLEASNTQQQLLPPNIEQDLNLLSPTDSLIFLQHMKFSRVNSECKLLSGINIVLRYLLLEAPSRKQLENLSHVDYLARKISEEDLVETRLTWYRQTYETFLDPSLCLQLFREVDAKFQQILFEQNFESLDQLTMALESLLEHGTPNCQTDFFLFSIFCAARRAAFEEVYLEVTDRNPLFNEFSDQSAAFSELFALGSRCESYFGIVPSAFGKLLSDRHRAYYSVPERQPPLWLDNAPSFASVYAAAQTDIDPAQPSISMPGYRRFTFLSVFAIPALIDILLLVSTGRGLYLSAFMSEDELRYATLALMLSLLLSGAIGTAISIGETYYLVSMAFSAANMFVLTRLIGGLALTIAGGVIGFIVIAALHSIHLGATFFFYLFGLTSYLSVLAVLAGYQFPGSSFLNGRYIIITLIPTLLISPLVTTWINGHDIIIYLGILHIFVALLFLGTRRISSRWVTWLKSIKAINDSQVKEWYIKNRADNDEKALNHLNGPSALNLCRAELYRTVEAEGKLRFWQKSKADSLVQELAKSWESTIFLLDWYCRLADVKRPLPYSSTWNLEIQVALDSLLQNQKGIRLHNAFIHWRNAGDEIGCGVLYFFVALLDRWIALVAGGQLVGLSLAANEAFRIAVGCGLAYYLIGAVLLDYNAGHLHQMAQQATPVSIPTTDDIHKARVNDAKFKRKLYWTTLARFLHIHVWALALSAGLVWIFAAIPDALIMFLSYVGAYTGLLFYQYNKIFAGPHALIPLFMACVFGFGSGLVLRLALPDWIWNDVIALAIATWTAAFLCLAKAKIGLPGKETRRYKLSSSHFHAYGGIGTDHEWSQSELESFYETLLSGPSQNCFGVLSQGHPGNEIKEILLSCAQNGLSYPACDAFPETSEMLRRIVSLWDVGRISISLISFKSIIKAEADIRAISSFRNDHLHLVIASDAEQSTFQGMSVSSNCRAIAETLIHACAEEIFGIEHNHAVIAESLLVCDFTRNDAYQVSECVKRAVPFDFSESKVAHLVESARKELIHNLCVGVRETSWNSLPPDMRVLFVQRCLNDTCRWTKTALSWISANIEAEEGCTIATRLARYDLGAVLAISKCNYLKYQVPLRLGEKTYQQRTADIYYYDDKPQPYSPKTFTQFLLKQMKVPFARSYHSLGTIVKFFAIAITADPEFQRELDYMISEKPHFVAAPSSFLLNCLWIYTRFAQSLVFPFFLLCGRDEIKTILSTITGAVITLKPGRVLIDTLDKKTTAFIKTIDEGVKLTFYNGIVKQEPAWGATRISTFSKDLLLLSREDLDGHEVQNKYIYEYSLQREKRISTIVRPENLRIPMVRKCVAGTQEGAVFYYNNKGLIESGSYMQHGNLVRFKYRYRKNAKYADELLRAEFVLPHIFVSVSWCAPPIRHPEKTERWIPHSRVHEATFVQGADVYESTWLYDHKFHPTITTKLNGQAAATPDMIRHDWLGVLKKPTSTSFVDDNPLVDFRSLSSNIVTRTLGKNKKRIPVSTSTSRSHLWRAWKTQPHIDGVVIRWLDEQLMRGEPLLKQYWTKRDCGKLDKAEDYLALHADAIMATTELSNEVGAWTPLAIRMGDLSSFGQGGDAIIYTRTKTLQPDTDDRLHVIAVDTGTWPNEGGGVSACRRDLINNLRSVRWHMVVESASDFGIPKHQTEENVESLKVVPLWGIDFMHPHHGIFTNKLDGEIDMMVKDNTIEDIRLNFVPILTALVRGARSIKMSSADIKQATRALVNLNTYFEDSRHWKEVWTSDVVKESWRNLWLEEIPNAKPPSEWFETEWPTLGHFDTALDLWFRYLFIFSVPIPERIPSVFQSSHHSVSASYGIVCKIKRNCTLQVWDHAISWRETNLYLSSAMCTLPPFIRNALLGLMRLTSVLVLHHADQVLPCADFFNPGWEIEIGSSEGTLTHRNVFKRKVDPIVNGITDMQKFAPVSEIKTKSPTVTMLSHLWLAKDIKGALLAADIIINKWGFEDYTLDIYGALNKAPVYSSECQEIIASKGLGEKVTLRGTADPSMVLSNTWVFLNSSVSEGLPLALGEAALTGAPVVCTDVGASLRVLTDPDDNRRYSEVVAPNDALSLARAQINLLAMLGEWSKYADDDPTKPAPILPVAPTKKDVEIITKRMYEKTAQRRKLGMMARSIVQKSFSGERYLREHEQMLWIGKACYEMLDIPKITAKPLDQVVRPRATKRKSNQIVDEQLERMVHPPRPAWLKHTSTSTSFSSVYMDDSKSTRASQALGPFSRGQYQRDALVDLESGVSDSPARAKFKTGLLAGREIPPSRASIPMAASGKSSMSMKSAKSRAPSGLSQVLNATAY</sequence>
<dbReference type="PANTHER" id="PTHR12526:SF630">
    <property type="entry name" value="GLYCOSYLTRANSFERASE"/>
    <property type="match status" value="1"/>
</dbReference>
<feature type="region of interest" description="Disordered" evidence="1">
    <location>
        <begin position="2871"/>
        <end position="2906"/>
    </location>
</feature>
<feature type="transmembrane region" description="Helical" evidence="2">
    <location>
        <begin position="1307"/>
        <end position="1324"/>
    </location>
</feature>
<reference evidence="3" key="1">
    <citation type="journal article" date="2020" name="Stud. Mycol.">
        <title>101 Dothideomycetes genomes: a test case for predicting lifestyles and emergence of pathogens.</title>
        <authorList>
            <person name="Haridas S."/>
            <person name="Albert R."/>
            <person name="Binder M."/>
            <person name="Bloem J."/>
            <person name="Labutti K."/>
            <person name="Salamov A."/>
            <person name="Andreopoulos B."/>
            <person name="Baker S."/>
            <person name="Barry K."/>
            <person name="Bills G."/>
            <person name="Bluhm B."/>
            <person name="Cannon C."/>
            <person name="Castanera R."/>
            <person name="Culley D."/>
            <person name="Daum C."/>
            <person name="Ezra D."/>
            <person name="Gonzalez J."/>
            <person name="Henrissat B."/>
            <person name="Kuo A."/>
            <person name="Liang C."/>
            <person name="Lipzen A."/>
            <person name="Lutzoni F."/>
            <person name="Magnuson J."/>
            <person name="Mondo S."/>
            <person name="Nolan M."/>
            <person name="Ohm R."/>
            <person name="Pangilinan J."/>
            <person name="Park H.-J."/>
            <person name="Ramirez L."/>
            <person name="Alfaro M."/>
            <person name="Sun H."/>
            <person name="Tritt A."/>
            <person name="Yoshinaga Y."/>
            <person name="Zwiers L.-H."/>
            <person name="Turgeon B."/>
            <person name="Goodwin S."/>
            <person name="Spatafora J."/>
            <person name="Crous P."/>
            <person name="Grigoriev I."/>
        </authorList>
    </citation>
    <scope>NUCLEOTIDE SEQUENCE</scope>
    <source>
        <strain evidence="3">CBS 101060</strain>
    </source>
</reference>
<proteinExistence type="predicted"/>
<feature type="transmembrane region" description="Helical" evidence="2">
    <location>
        <begin position="966"/>
        <end position="986"/>
    </location>
</feature>
<dbReference type="PANTHER" id="PTHR12526">
    <property type="entry name" value="GLYCOSYLTRANSFERASE"/>
    <property type="match status" value="1"/>
</dbReference>
<feature type="transmembrane region" description="Helical" evidence="2">
    <location>
        <begin position="896"/>
        <end position="921"/>
    </location>
</feature>
<dbReference type="OrthoDB" id="2582433at2759"/>
<feature type="compositionally biased region" description="Low complexity" evidence="1">
    <location>
        <begin position="2876"/>
        <end position="2888"/>
    </location>
</feature>
<keyword evidence="2" id="KW-0812">Transmembrane</keyword>
<dbReference type="Proteomes" id="UP000799429">
    <property type="component" value="Unassembled WGS sequence"/>
</dbReference>
<dbReference type="SUPFAM" id="SSF53756">
    <property type="entry name" value="UDP-Glycosyltransferase/glycogen phosphorylase"/>
    <property type="match status" value="1"/>
</dbReference>